<protein>
    <submittedName>
        <fullName evidence="2">CoA transferase</fullName>
    </submittedName>
</protein>
<dbReference type="Pfam" id="PF02515">
    <property type="entry name" value="CoA_transf_3"/>
    <property type="match status" value="1"/>
</dbReference>
<evidence type="ECO:0000313" key="3">
    <source>
        <dbReference type="Proteomes" id="UP000286912"/>
    </source>
</evidence>
<dbReference type="OrthoDB" id="9058532at2"/>
<keyword evidence="3" id="KW-1185">Reference proteome</keyword>
<comment type="caution">
    <text evidence="2">The sequence shown here is derived from an EMBL/GenBank/DDBJ whole genome shotgun (WGS) entry which is preliminary data.</text>
</comment>
<sequence length="398" mass="42856">MTKAMGALSDIKVIDLSRVLGGPYCTQVLGDYGADVIKVEPPSGDETRGWGPPFEGDAASYFHGLNRSKRGMALDLRHPDGQAVLLQLLASADVLVENFKPGTLEKWGLGFDTLNERFPHLIQCRISGFGADGPMGGLPGYDAIIQAMAGLMSVNGEKGGEPLRVGLPVVDIVTGLNAVIGITLALHERTRSGKGQFVEAALFDSGLSLMHPHFPNVFYGGPQPRRTGNEHPNIAPYEVCRTATQPVFLAVGNNAQFARLCEQLDCNELLTDDRFASNGARLCNREALREMLETAMASRDGVTLAEQLMRSGVPCGPVLNTSQALEHPHTQHRNMVIEIGAYKGTGSPIKLARTPSSYTTPPPRFGEHTDTILKEVGLTQEQIDALKEKGILPVALRA</sequence>
<proteinExistence type="predicted"/>
<dbReference type="AlphaFoldDB" id="A0A433LED3"/>
<dbReference type="GO" id="GO:0008410">
    <property type="term" value="F:CoA-transferase activity"/>
    <property type="evidence" value="ECO:0007669"/>
    <property type="project" value="TreeGrafter"/>
</dbReference>
<dbReference type="PANTHER" id="PTHR48207">
    <property type="entry name" value="SUCCINATE--HYDROXYMETHYLGLUTARATE COA-TRANSFERASE"/>
    <property type="match status" value="1"/>
</dbReference>
<organism evidence="2 3">
    <name type="scientific">Vreelandella populi</name>
    <dbReference type="NCBI Taxonomy" id="2498858"/>
    <lineage>
        <taxon>Bacteria</taxon>
        <taxon>Pseudomonadati</taxon>
        <taxon>Pseudomonadota</taxon>
        <taxon>Gammaproteobacteria</taxon>
        <taxon>Oceanospirillales</taxon>
        <taxon>Halomonadaceae</taxon>
        <taxon>Vreelandella</taxon>
    </lineage>
</organism>
<evidence type="ECO:0000313" key="2">
    <source>
        <dbReference type="EMBL" id="RUR47579.1"/>
    </source>
</evidence>
<dbReference type="Proteomes" id="UP000286912">
    <property type="component" value="Unassembled WGS sequence"/>
</dbReference>
<dbReference type="PANTHER" id="PTHR48207:SF3">
    <property type="entry name" value="SUCCINATE--HYDROXYMETHYLGLUTARATE COA-TRANSFERASE"/>
    <property type="match status" value="1"/>
</dbReference>
<dbReference type="Gene3D" id="3.40.50.10540">
    <property type="entry name" value="Crotonobetainyl-coa:carnitine coa-transferase, domain 1"/>
    <property type="match status" value="1"/>
</dbReference>
<keyword evidence="1 2" id="KW-0808">Transferase</keyword>
<dbReference type="RefSeq" id="WP_126952151.1">
    <property type="nucleotide sequence ID" value="NZ_RZHD01000004.1"/>
</dbReference>
<reference evidence="2 3" key="1">
    <citation type="submission" date="2018-12" db="EMBL/GenBank/DDBJ databases">
        <title>three novel Halomonas strain isolated from plants.</title>
        <authorList>
            <person name="Sun C."/>
        </authorList>
    </citation>
    <scope>NUCLEOTIDE SEQUENCE [LARGE SCALE GENOMIC DNA]</scope>
    <source>
        <strain evidence="2 3">RC</strain>
    </source>
</reference>
<dbReference type="InterPro" id="IPR003673">
    <property type="entry name" value="CoA-Trfase_fam_III"/>
</dbReference>
<gene>
    <name evidence="2" type="ORF">ELY37_04755</name>
</gene>
<dbReference type="InterPro" id="IPR044855">
    <property type="entry name" value="CoA-Trfase_III_dom3_sf"/>
</dbReference>
<dbReference type="Gene3D" id="3.30.1540.10">
    <property type="entry name" value="formyl-coa transferase, domain 3"/>
    <property type="match status" value="1"/>
</dbReference>
<dbReference type="EMBL" id="RZHD01000004">
    <property type="protein sequence ID" value="RUR47579.1"/>
    <property type="molecule type" value="Genomic_DNA"/>
</dbReference>
<dbReference type="SUPFAM" id="SSF89796">
    <property type="entry name" value="CoA-transferase family III (CaiB/BaiF)"/>
    <property type="match status" value="1"/>
</dbReference>
<dbReference type="InterPro" id="IPR050483">
    <property type="entry name" value="CoA-transferase_III_domain"/>
</dbReference>
<accession>A0A433LED3</accession>
<dbReference type="InterPro" id="IPR023606">
    <property type="entry name" value="CoA-Trfase_III_dom_1_sf"/>
</dbReference>
<evidence type="ECO:0000256" key="1">
    <source>
        <dbReference type="ARBA" id="ARBA00022679"/>
    </source>
</evidence>
<name>A0A433LED3_9GAMM</name>